<proteinExistence type="predicted"/>
<name>Q8CYD3_STRR6</name>
<keyword evidence="2" id="KW-1185">Reference proteome</keyword>
<evidence type="ECO:0000313" key="1">
    <source>
        <dbReference type="EMBL" id="AAL00445.1"/>
    </source>
</evidence>
<accession>Q8CYD3</accession>
<evidence type="ECO:0000313" key="2">
    <source>
        <dbReference type="Proteomes" id="UP000000586"/>
    </source>
</evidence>
<reference evidence="1 2" key="1">
    <citation type="journal article" date="2001" name="J. Bacteriol.">
        <title>Genome of the bacterium Streptococcus pneumoniae strain R6.</title>
        <authorList>
            <person name="Hoskins J.A."/>
            <person name="Alborn W.Jr."/>
            <person name="Arnold J."/>
            <person name="Blaszczak L."/>
            <person name="Burgett S."/>
            <person name="DeHoff B.S."/>
            <person name="Estrem S."/>
            <person name="Fritz L."/>
            <person name="Fu D.-J."/>
            <person name="Fuller W."/>
            <person name="Geringer C."/>
            <person name="Gilmour R."/>
            <person name="Glass J.S."/>
            <person name="Khoja H."/>
            <person name="Kraft A."/>
            <person name="LaGace R."/>
            <person name="LeBlanc D.J."/>
            <person name="Lee L.N."/>
            <person name="Lefkowitz E.J."/>
            <person name="Lu J."/>
            <person name="Matsushima P."/>
            <person name="McAhren S."/>
            <person name="McHenney M."/>
            <person name="McLeaster K."/>
            <person name="Mundy C."/>
            <person name="Nicas T.I."/>
            <person name="Norris F.H."/>
            <person name="O'Gara M."/>
            <person name="Peery R."/>
            <person name="Robertson G.T."/>
            <person name="Rockey P."/>
            <person name="Sun P.-M."/>
            <person name="Winkler M.E."/>
            <person name="Yang Y."/>
            <person name="Young-Bellido M."/>
            <person name="Zhao G."/>
            <person name="Zook C."/>
            <person name="Baltz R.H."/>
            <person name="Jaskunas S.Richard."/>
            <person name="Rosteck P.R.Jr."/>
            <person name="Skatrud P.L."/>
            <person name="Glass J.I."/>
        </authorList>
    </citation>
    <scope>NUCLEOTIDE SEQUENCE [LARGE SCALE GENOMIC DNA]</scope>
    <source>
        <strain evidence="2">ATCC BAA-255 / R6</strain>
    </source>
</reference>
<dbReference type="PIR" id="H98076">
    <property type="entry name" value="H98076"/>
</dbReference>
<dbReference type="KEGG" id="spr:spr1642"/>
<dbReference type="EMBL" id="AE007317">
    <property type="protein sequence ID" value="AAL00445.1"/>
    <property type="molecule type" value="Genomic_DNA"/>
</dbReference>
<protein>
    <submittedName>
        <fullName evidence="1">Uncharacterized protein</fullName>
    </submittedName>
</protein>
<dbReference type="AlphaFoldDB" id="Q8CYD3"/>
<dbReference type="Proteomes" id="UP000000586">
    <property type="component" value="Chromosome"/>
</dbReference>
<sequence length="51" mass="5641">MPAGWDLLPLSKPIILPMTTDKTILTTISIFDNPRLVAVMIISLLYAPVFV</sequence>
<organism evidence="1 2">
    <name type="scientific">Streptococcus pneumoniae (strain ATCC BAA-255 / R6)</name>
    <dbReference type="NCBI Taxonomy" id="171101"/>
    <lineage>
        <taxon>Bacteria</taxon>
        <taxon>Bacillati</taxon>
        <taxon>Bacillota</taxon>
        <taxon>Bacilli</taxon>
        <taxon>Lactobacillales</taxon>
        <taxon>Streptococcaceae</taxon>
        <taxon>Streptococcus</taxon>
    </lineage>
</organism>
<gene>
    <name evidence="1" type="ordered locus">spr1642</name>
</gene>
<dbReference type="HOGENOM" id="CLU_3104488_0_0_9"/>